<dbReference type="CDD" id="cd01949">
    <property type="entry name" value="GGDEF"/>
    <property type="match status" value="1"/>
</dbReference>
<keyword evidence="7" id="KW-1185">Reference proteome</keyword>
<keyword evidence="4" id="KW-0472">Membrane</keyword>
<evidence type="ECO:0000259" key="5">
    <source>
        <dbReference type="PROSITE" id="PS50887"/>
    </source>
</evidence>
<feature type="transmembrane region" description="Helical" evidence="4">
    <location>
        <begin position="72"/>
        <end position="91"/>
    </location>
</feature>
<feature type="transmembrane region" description="Helical" evidence="4">
    <location>
        <begin position="103"/>
        <end position="123"/>
    </location>
</feature>
<dbReference type="EC" id="2.7.7.65" evidence="1"/>
<dbReference type="InterPro" id="IPR050469">
    <property type="entry name" value="Diguanylate_Cyclase"/>
</dbReference>
<dbReference type="InterPro" id="IPR000160">
    <property type="entry name" value="GGDEF_dom"/>
</dbReference>
<comment type="caution">
    <text evidence="6">The sequence shown here is derived from an EMBL/GenBank/DDBJ whole genome shotgun (WGS) entry which is preliminary data.</text>
</comment>
<evidence type="ECO:0000256" key="4">
    <source>
        <dbReference type="SAM" id="Phobius"/>
    </source>
</evidence>
<dbReference type="EMBL" id="JAIGNK010000003">
    <property type="protein sequence ID" value="MBX7458540.1"/>
    <property type="molecule type" value="Genomic_DNA"/>
</dbReference>
<gene>
    <name evidence="6" type="ORF">K3152_09810</name>
</gene>
<dbReference type="SMART" id="SM00267">
    <property type="entry name" value="GGDEF"/>
    <property type="match status" value="1"/>
</dbReference>
<evidence type="ECO:0000313" key="7">
    <source>
        <dbReference type="Proteomes" id="UP000783253"/>
    </source>
</evidence>
<name>A0ABS7IYA4_9SPHN</name>
<feature type="region of interest" description="Disordered" evidence="3">
    <location>
        <begin position="346"/>
        <end position="451"/>
    </location>
</feature>
<protein>
    <recommendedName>
        <fullName evidence="1">diguanylate cyclase</fullName>
        <ecNumber evidence="1">2.7.7.65</ecNumber>
    </recommendedName>
</protein>
<evidence type="ECO:0000256" key="3">
    <source>
        <dbReference type="SAM" id="MobiDB-lite"/>
    </source>
</evidence>
<comment type="catalytic activity">
    <reaction evidence="2">
        <text>2 GTP = 3',3'-c-di-GMP + 2 diphosphate</text>
        <dbReference type="Rhea" id="RHEA:24898"/>
        <dbReference type="ChEBI" id="CHEBI:33019"/>
        <dbReference type="ChEBI" id="CHEBI:37565"/>
        <dbReference type="ChEBI" id="CHEBI:58805"/>
        <dbReference type="EC" id="2.7.7.65"/>
    </reaction>
</comment>
<dbReference type="Pfam" id="PF00990">
    <property type="entry name" value="GGDEF"/>
    <property type="match status" value="1"/>
</dbReference>
<sequence>MTRARDDTHSDGAGMIDWWKGKRIACPVHLRAALETAVDDQHYREARFLAVLGMLVALISLTVDLVTIPEHFGLVAIVRLMVTAPVLLAVLAIPRSRLALQKFLLGAGLSVFSLTLLFASGFAPPPADSFMAVGVIMMLGIALPLLPFRRRGIVLFIAAVVIPSGILVIFQQKAEGYAETFLLILTLVATGAGVLARRFRWLDRRNALLTLQAKDRARELERSNARLTQLSMLDPLTDLANRRWAEQAFERDYAARREDAPGLTAVLLLDLDHFKNFNDRWGHEAGDKCLQAVAEVLRHCAGRHGGLAARFGGEEFVVCCASKIRQRHWNLPSRFASASNASILTTAGKPPPSAAPSASASWRTKKGERPYWAKCSGRPTKRSTKPRARAAIATGWRPEDQPASGRAVAPPKSCGLPVQILSRAKRNRPAGRHGERGGNCLSDDGSAEPAY</sequence>
<proteinExistence type="predicted"/>
<organism evidence="6 7">
    <name type="scientific">Qipengyuania polymorpha</name>
    <dbReference type="NCBI Taxonomy" id="2867234"/>
    <lineage>
        <taxon>Bacteria</taxon>
        <taxon>Pseudomonadati</taxon>
        <taxon>Pseudomonadota</taxon>
        <taxon>Alphaproteobacteria</taxon>
        <taxon>Sphingomonadales</taxon>
        <taxon>Erythrobacteraceae</taxon>
        <taxon>Qipengyuania</taxon>
    </lineage>
</organism>
<evidence type="ECO:0000313" key="6">
    <source>
        <dbReference type="EMBL" id="MBX7458540.1"/>
    </source>
</evidence>
<feature type="transmembrane region" description="Helical" evidence="4">
    <location>
        <begin position="48"/>
        <end position="66"/>
    </location>
</feature>
<keyword evidence="4" id="KW-0812">Transmembrane</keyword>
<dbReference type="Gene3D" id="3.30.70.270">
    <property type="match status" value="1"/>
</dbReference>
<reference evidence="6 7" key="1">
    <citation type="submission" date="2021-08" db="EMBL/GenBank/DDBJ databases">
        <title>Comparative Genomics Analysis of the Genus Qipengyuania Reveals Extensive Genetic Diversity and Metabolic Versatility, Including the Description of Fifteen Novel Species.</title>
        <authorList>
            <person name="Liu Y."/>
        </authorList>
    </citation>
    <scope>NUCLEOTIDE SEQUENCE [LARGE SCALE GENOMIC DNA]</scope>
    <source>
        <strain evidence="6 7">1NDH17</strain>
    </source>
</reference>
<dbReference type="PROSITE" id="PS50887">
    <property type="entry name" value="GGDEF"/>
    <property type="match status" value="1"/>
</dbReference>
<dbReference type="Proteomes" id="UP000783253">
    <property type="component" value="Unassembled WGS sequence"/>
</dbReference>
<feature type="domain" description="GGDEF" evidence="5">
    <location>
        <begin position="262"/>
        <end position="386"/>
    </location>
</feature>
<accession>A0ABS7IYA4</accession>
<feature type="transmembrane region" description="Helical" evidence="4">
    <location>
        <begin position="129"/>
        <end position="146"/>
    </location>
</feature>
<keyword evidence="4" id="KW-1133">Transmembrane helix</keyword>
<dbReference type="RefSeq" id="WP_221573940.1">
    <property type="nucleotide sequence ID" value="NZ_JAIGNK010000003.1"/>
</dbReference>
<dbReference type="NCBIfam" id="TIGR00254">
    <property type="entry name" value="GGDEF"/>
    <property type="match status" value="1"/>
</dbReference>
<dbReference type="PANTHER" id="PTHR45138:SF9">
    <property type="entry name" value="DIGUANYLATE CYCLASE DGCM-RELATED"/>
    <property type="match status" value="1"/>
</dbReference>
<evidence type="ECO:0000256" key="1">
    <source>
        <dbReference type="ARBA" id="ARBA00012528"/>
    </source>
</evidence>
<evidence type="ECO:0000256" key="2">
    <source>
        <dbReference type="ARBA" id="ARBA00034247"/>
    </source>
</evidence>
<dbReference type="InterPro" id="IPR043128">
    <property type="entry name" value="Rev_trsase/Diguanyl_cyclase"/>
</dbReference>
<feature type="transmembrane region" description="Helical" evidence="4">
    <location>
        <begin position="176"/>
        <end position="196"/>
    </location>
</feature>
<dbReference type="SUPFAM" id="SSF55073">
    <property type="entry name" value="Nucleotide cyclase"/>
    <property type="match status" value="1"/>
</dbReference>
<dbReference type="InterPro" id="IPR029787">
    <property type="entry name" value="Nucleotide_cyclase"/>
</dbReference>
<feature type="transmembrane region" description="Helical" evidence="4">
    <location>
        <begin position="153"/>
        <end position="170"/>
    </location>
</feature>
<feature type="compositionally biased region" description="Basic residues" evidence="3">
    <location>
        <begin position="379"/>
        <end position="388"/>
    </location>
</feature>
<dbReference type="PANTHER" id="PTHR45138">
    <property type="entry name" value="REGULATORY COMPONENTS OF SENSORY TRANSDUCTION SYSTEM"/>
    <property type="match status" value="1"/>
</dbReference>